<dbReference type="EMBL" id="SHKY01000001">
    <property type="protein sequence ID" value="RZU53958.1"/>
    <property type="molecule type" value="Genomic_DNA"/>
</dbReference>
<dbReference type="Proteomes" id="UP000292564">
    <property type="component" value="Unassembled WGS sequence"/>
</dbReference>
<dbReference type="RefSeq" id="WP_130512390.1">
    <property type="nucleotide sequence ID" value="NZ_SHKY01000001.1"/>
</dbReference>
<dbReference type="AlphaFoldDB" id="A0A4Q7ZS16"/>
<evidence type="ECO:0000313" key="3">
    <source>
        <dbReference type="Proteomes" id="UP000292564"/>
    </source>
</evidence>
<sequence length="159" mass="16812">MSGERDRGWLMAAIDLSRLSPRSQDRYAVGAIVVDDRTGTALAAGYTAETGPHLHAEEVALAKLPRRYDGDLGGATMYTSLEPCTTRRSRPDSCAGLILAAGLGRVVLALREPPVFAACQGIRTLRRAGVDVVELGDLGHLVREINAHVLGGIGEPAVV</sequence>
<dbReference type="PROSITE" id="PS51747">
    <property type="entry name" value="CYT_DCMP_DEAMINASES_2"/>
    <property type="match status" value="1"/>
</dbReference>
<proteinExistence type="predicted"/>
<comment type="caution">
    <text evidence="2">The sequence shown here is derived from an EMBL/GenBank/DDBJ whole genome shotgun (WGS) entry which is preliminary data.</text>
</comment>
<evidence type="ECO:0000313" key="2">
    <source>
        <dbReference type="EMBL" id="RZU53958.1"/>
    </source>
</evidence>
<dbReference type="SUPFAM" id="SSF53927">
    <property type="entry name" value="Cytidine deaminase-like"/>
    <property type="match status" value="1"/>
</dbReference>
<dbReference type="GO" id="GO:0003824">
    <property type="term" value="F:catalytic activity"/>
    <property type="evidence" value="ECO:0007669"/>
    <property type="project" value="InterPro"/>
</dbReference>
<dbReference type="OrthoDB" id="9800865at2"/>
<feature type="domain" description="CMP/dCMP-type deaminase" evidence="1">
    <location>
        <begin position="4"/>
        <end position="133"/>
    </location>
</feature>
<name>A0A4Q7ZS16_9ACTN</name>
<dbReference type="Gene3D" id="3.40.140.10">
    <property type="entry name" value="Cytidine Deaminase, domain 2"/>
    <property type="match status" value="1"/>
</dbReference>
<organism evidence="2 3">
    <name type="scientific">Krasilnikovia cinnamomea</name>
    <dbReference type="NCBI Taxonomy" id="349313"/>
    <lineage>
        <taxon>Bacteria</taxon>
        <taxon>Bacillati</taxon>
        <taxon>Actinomycetota</taxon>
        <taxon>Actinomycetes</taxon>
        <taxon>Micromonosporales</taxon>
        <taxon>Micromonosporaceae</taxon>
        <taxon>Krasilnikovia</taxon>
    </lineage>
</organism>
<dbReference type="Pfam" id="PF00383">
    <property type="entry name" value="dCMP_cyt_deam_1"/>
    <property type="match status" value="1"/>
</dbReference>
<evidence type="ECO:0000259" key="1">
    <source>
        <dbReference type="PROSITE" id="PS51747"/>
    </source>
</evidence>
<dbReference type="InterPro" id="IPR002125">
    <property type="entry name" value="CMP_dCMP_dom"/>
</dbReference>
<protein>
    <submittedName>
        <fullName evidence="2">Diaminohydroxyphosphoribosylaminopyrimidine deaminase</fullName>
    </submittedName>
</protein>
<dbReference type="InterPro" id="IPR016193">
    <property type="entry name" value="Cytidine_deaminase-like"/>
</dbReference>
<reference evidence="2 3" key="1">
    <citation type="submission" date="2019-02" db="EMBL/GenBank/DDBJ databases">
        <title>Sequencing the genomes of 1000 actinobacteria strains.</title>
        <authorList>
            <person name="Klenk H.-P."/>
        </authorList>
    </citation>
    <scope>NUCLEOTIDE SEQUENCE [LARGE SCALE GENOMIC DNA]</scope>
    <source>
        <strain evidence="2 3">DSM 45162</strain>
    </source>
</reference>
<gene>
    <name evidence="2" type="ORF">EV385_5894</name>
</gene>
<accession>A0A4Q7ZS16</accession>
<keyword evidence="3" id="KW-1185">Reference proteome</keyword>